<feature type="signal peptide" evidence="7">
    <location>
        <begin position="1"/>
        <end position="28"/>
    </location>
</feature>
<name>A0ABW3HKD2_9BACL</name>
<evidence type="ECO:0000256" key="2">
    <source>
        <dbReference type="ARBA" id="ARBA00022512"/>
    </source>
</evidence>
<feature type="compositionally biased region" description="Acidic residues" evidence="6">
    <location>
        <begin position="314"/>
        <end position="330"/>
    </location>
</feature>
<evidence type="ECO:0000256" key="6">
    <source>
        <dbReference type="SAM" id="MobiDB-lite"/>
    </source>
</evidence>
<feature type="domain" description="Gram-positive cocci surface proteins LPxTG" evidence="8">
    <location>
        <begin position="337"/>
        <end position="371"/>
    </location>
</feature>
<dbReference type="Proteomes" id="UP001596989">
    <property type="component" value="Unassembled WGS sequence"/>
</dbReference>
<proteinExistence type="predicted"/>
<dbReference type="EMBL" id="JBHTJZ010000002">
    <property type="protein sequence ID" value="MFD0957904.1"/>
    <property type="molecule type" value="Genomic_DNA"/>
</dbReference>
<evidence type="ECO:0000259" key="8">
    <source>
        <dbReference type="PROSITE" id="PS50847"/>
    </source>
</evidence>
<dbReference type="PROSITE" id="PS50847">
    <property type="entry name" value="GRAM_POS_ANCHORING"/>
    <property type="match status" value="1"/>
</dbReference>
<evidence type="ECO:0000313" key="10">
    <source>
        <dbReference type="Proteomes" id="UP001596989"/>
    </source>
</evidence>
<evidence type="ECO:0000256" key="5">
    <source>
        <dbReference type="ARBA" id="ARBA00023088"/>
    </source>
</evidence>
<feature type="region of interest" description="Disordered" evidence="6">
    <location>
        <begin position="174"/>
        <end position="347"/>
    </location>
</feature>
<feature type="chain" id="PRO_5045889978" evidence="7">
    <location>
        <begin position="29"/>
        <end position="371"/>
    </location>
</feature>
<keyword evidence="10" id="KW-1185">Reference proteome</keyword>
<organism evidence="9 10">
    <name type="scientific">Paenibacillus chungangensis</name>
    <dbReference type="NCBI Taxonomy" id="696535"/>
    <lineage>
        <taxon>Bacteria</taxon>
        <taxon>Bacillati</taxon>
        <taxon>Bacillota</taxon>
        <taxon>Bacilli</taxon>
        <taxon>Bacillales</taxon>
        <taxon>Paenibacillaceae</taxon>
        <taxon>Paenibacillus</taxon>
    </lineage>
</organism>
<keyword evidence="3" id="KW-0964">Secreted</keyword>
<dbReference type="RefSeq" id="WP_377561515.1">
    <property type="nucleotide sequence ID" value="NZ_JBHTJZ010000002.1"/>
</dbReference>
<evidence type="ECO:0000256" key="1">
    <source>
        <dbReference type="ARBA" id="ARBA00004168"/>
    </source>
</evidence>
<dbReference type="NCBIfam" id="TIGR01167">
    <property type="entry name" value="LPXTG_anchor"/>
    <property type="match status" value="1"/>
</dbReference>
<gene>
    <name evidence="9" type="ORF">ACFQ2I_00660</name>
</gene>
<dbReference type="PRINTS" id="PR01217">
    <property type="entry name" value="PRICHEXTENSN"/>
</dbReference>
<evidence type="ECO:0000256" key="7">
    <source>
        <dbReference type="SAM" id="SignalP"/>
    </source>
</evidence>
<comment type="subcellular location">
    <subcellularLocation>
        <location evidence="1">Secreted</location>
        <location evidence="1">Cell wall</location>
        <topology evidence="1">Peptidoglycan-anchor</topology>
    </subcellularLocation>
</comment>
<evidence type="ECO:0000256" key="4">
    <source>
        <dbReference type="ARBA" id="ARBA00022729"/>
    </source>
</evidence>
<feature type="region of interest" description="Disordered" evidence="6">
    <location>
        <begin position="32"/>
        <end position="52"/>
    </location>
</feature>
<dbReference type="InterPro" id="IPR019931">
    <property type="entry name" value="LPXTG_anchor"/>
</dbReference>
<reference evidence="10" key="1">
    <citation type="journal article" date="2019" name="Int. J. Syst. Evol. Microbiol.">
        <title>The Global Catalogue of Microorganisms (GCM) 10K type strain sequencing project: providing services to taxonomists for standard genome sequencing and annotation.</title>
        <authorList>
            <consortium name="The Broad Institute Genomics Platform"/>
            <consortium name="The Broad Institute Genome Sequencing Center for Infectious Disease"/>
            <person name="Wu L."/>
            <person name="Ma J."/>
        </authorList>
    </citation>
    <scope>NUCLEOTIDE SEQUENCE [LARGE SCALE GENOMIC DNA]</scope>
    <source>
        <strain evidence="10">CCUG 59129</strain>
    </source>
</reference>
<comment type="caution">
    <text evidence="9">The sequence shown here is derived from an EMBL/GenBank/DDBJ whole genome shotgun (WGS) entry which is preliminary data.</text>
</comment>
<feature type="compositionally biased region" description="Acidic residues" evidence="6">
    <location>
        <begin position="32"/>
        <end position="47"/>
    </location>
</feature>
<protein>
    <submittedName>
        <fullName evidence="9">LPXTG cell wall anchor domain-containing protein</fullName>
    </submittedName>
</protein>
<keyword evidence="2" id="KW-0134">Cell wall</keyword>
<keyword evidence="5" id="KW-0572">Peptidoglycan-anchor</keyword>
<keyword evidence="4 7" id="KW-0732">Signal</keyword>
<sequence length="371" mass="39285">MQKPRKALSLLLAILMLLSLSLGTMVWAEGADEDSDPVQEDTAEQPAEETGGCTAYSQRYDRIQFHPDHPGTYIFISGSTATAKFSTVEDCVEVNFSVYTYENTPKPYEDQLHFASSSMKYDTAGSYELTINLPPCGKMQLDLYAGPMQITLNPGYGHDHLTLRNFALHTLSECVPTPSPTPTESAPPSEDPSPTPTESAPPSEDPSPTPTESAPPSEDPSPTPTESAPPSEDPSPTPTESAPPSEDPSPTPTESAPPSEAPSPTPTESAPPSEDPSPTPTESAPPSEAPSPTPTESAPPSEAPSPSPTPEVIIIEDEDVPTGGGPDEEVSVPLETLPKTGESSPTPYYLLGTFFTISGLLALKRRNRSNS</sequence>
<accession>A0ABW3HKD2</accession>
<evidence type="ECO:0000256" key="3">
    <source>
        <dbReference type="ARBA" id="ARBA00022525"/>
    </source>
</evidence>
<evidence type="ECO:0000313" key="9">
    <source>
        <dbReference type="EMBL" id="MFD0957904.1"/>
    </source>
</evidence>